<dbReference type="EMBL" id="JASXSV010000007">
    <property type="protein sequence ID" value="MDP0588815.1"/>
    <property type="molecule type" value="Genomic_DNA"/>
</dbReference>
<reference evidence="2 3" key="1">
    <citation type="journal article" date="2023" name="bioRxiv">
        <title>An intranuclear bacterial parasite of deep-sea mussels expresses apoptosis inhibitors acquired from its host.</title>
        <authorList>
            <person name="Gonzalez Porras M.A."/>
            <person name="Assie A."/>
            <person name="Tietjen M."/>
            <person name="Violette M."/>
            <person name="Kleiner M."/>
            <person name="Gruber-Vodicka H."/>
            <person name="Dubilier N."/>
            <person name="Leisch N."/>
        </authorList>
    </citation>
    <scope>NUCLEOTIDE SEQUENCE [LARGE SCALE GENOMIC DNA]</scope>
    <source>
        <strain evidence="2">IAP13</strain>
    </source>
</reference>
<protein>
    <recommendedName>
        <fullName evidence="1">RAP domain-containing protein</fullName>
    </recommendedName>
</protein>
<name>A0AA90NT55_9GAMM</name>
<dbReference type="SUPFAM" id="SSF48371">
    <property type="entry name" value="ARM repeat"/>
    <property type="match status" value="1"/>
</dbReference>
<evidence type="ECO:0000259" key="1">
    <source>
        <dbReference type="PROSITE" id="PS51286"/>
    </source>
</evidence>
<gene>
    <name evidence="2" type="ORF">QS748_06315</name>
</gene>
<evidence type="ECO:0000313" key="3">
    <source>
        <dbReference type="Proteomes" id="UP001178148"/>
    </source>
</evidence>
<dbReference type="InterPro" id="IPR016024">
    <property type="entry name" value="ARM-type_fold"/>
</dbReference>
<organism evidence="2 3">
    <name type="scientific">Candidatus Endonucleibacter bathymodioli</name>
    <dbReference type="NCBI Taxonomy" id="539814"/>
    <lineage>
        <taxon>Bacteria</taxon>
        <taxon>Pseudomonadati</taxon>
        <taxon>Pseudomonadota</taxon>
        <taxon>Gammaproteobacteria</taxon>
        <taxon>Oceanospirillales</taxon>
        <taxon>Endozoicomonadaceae</taxon>
        <taxon>Candidatus Endonucleibacter</taxon>
    </lineage>
</organism>
<dbReference type="InterPro" id="IPR013584">
    <property type="entry name" value="RAP"/>
</dbReference>
<keyword evidence="3" id="KW-1185">Reference proteome</keyword>
<accession>A0AA90NT55</accession>
<dbReference type="PROSITE" id="PS51286">
    <property type="entry name" value="RAP"/>
    <property type="match status" value="1"/>
</dbReference>
<feature type="domain" description="RAP" evidence="1">
    <location>
        <begin position="711"/>
        <end position="770"/>
    </location>
</feature>
<proteinExistence type="predicted"/>
<dbReference type="Proteomes" id="UP001178148">
    <property type="component" value="Unassembled WGS sequence"/>
</dbReference>
<sequence>MKSALFECPDSSNIRYLSEMMASKIAHQNNDMREWKHYRITYILTSLVKEDSTDKDKEAAQKIVAYLTTKNCNLDNWGGHKLSILLTSLVRTDVESADMAILKVLDIIVKSGLSFWNTKSTSTLLKSLAKLKQKYSPNIVNQKSYNIALQLVMDYFVQLKVNFTGFTGSEIAFFLKSLRQIPILGQLDKIALIRQKMAQYIIDENIHISSIKNDDWILIIRGLDDRINIEKEAIKVIADCLNVKKVDMSKWPKNDVLNIITTLSYQDGLRIDNAVHKIGTFIAKTHLNYWDTKELLMLAELFISKSRAIHHNALDNISCHILHRSKNLLDDDYINIAVTLSRGKGDNCLALIRKIANEVRDDNFDISSRTPMFLSNLVRILSQDENDKYVGKAINKIADLFIYNNAEQLLSIPPNSLKIIIGGFSKHYKLTAVKSVIRNISRIVINESTNLSDWPIETMAVLLRTLSSSYDDSLIQIALRKIVAQLNRSDTELHKWSIMTLASVAKGVSNLRDYSSEKFIARLAKIYMKKRDDNENKYGSIILKAIYHLPIESSKIIKTAVKLASVLSHDAHSNTNTNKENKISLFWSIILLEFVVHDKWRKTDSHGKTKTEITKLTKTIHEIDQDPINQHSVFLAAWQREFINITYSQHAHPLDNITSLKHNNNSGSISEDHIYKLIKNKIPGLRVEKNCLLNLFPVDLLLSSRSKSKHVAVEVDGPQHFFKGSDNKVYRLAKDRFIDFIFENKLGYKVIRIDHWEAHDYECRKHFIQQILAVFPNYAH</sequence>
<dbReference type="AlphaFoldDB" id="A0AA90NT55"/>
<comment type="caution">
    <text evidence="2">The sequence shown here is derived from an EMBL/GenBank/DDBJ whole genome shotgun (WGS) entry which is preliminary data.</text>
</comment>
<evidence type="ECO:0000313" key="2">
    <source>
        <dbReference type="EMBL" id="MDP0588815.1"/>
    </source>
</evidence>